<keyword evidence="3" id="KW-1185">Reference proteome</keyword>
<dbReference type="Proteomes" id="UP000807769">
    <property type="component" value="Unassembled WGS sequence"/>
</dbReference>
<reference evidence="2" key="1">
    <citation type="journal article" date="2020" name="New Phytol.">
        <title>Comparative genomics reveals dynamic genome evolution in host specialist ectomycorrhizal fungi.</title>
        <authorList>
            <person name="Lofgren L.A."/>
            <person name="Nguyen N.H."/>
            <person name="Vilgalys R."/>
            <person name="Ruytinx J."/>
            <person name="Liao H.L."/>
            <person name="Branco S."/>
            <person name="Kuo A."/>
            <person name="LaButti K."/>
            <person name="Lipzen A."/>
            <person name="Andreopoulos W."/>
            <person name="Pangilinan J."/>
            <person name="Riley R."/>
            <person name="Hundley H."/>
            <person name="Na H."/>
            <person name="Barry K."/>
            <person name="Grigoriev I.V."/>
            <person name="Stajich J.E."/>
            <person name="Kennedy P.G."/>
        </authorList>
    </citation>
    <scope>NUCLEOTIDE SEQUENCE</scope>
    <source>
        <strain evidence="2">MN1</strain>
    </source>
</reference>
<evidence type="ECO:0000313" key="2">
    <source>
        <dbReference type="EMBL" id="KAG1819102.1"/>
    </source>
</evidence>
<dbReference type="OrthoDB" id="2661273at2759"/>
<evidence type="ECO:0000313" key="3">
    <source>
        <dbReference type="Proteomes" id="UP000807769"/>
    </source>
</evidence>
<feature type="region of interest" description="Disordered" evidence="1">
    <location>
        <begin position="570"/>
        <end position="618"/>
    </location>
</feature>
<dbReference type="RefSeq" id="XP_041194779.1">
    <property type="nucleotide sequence ID" value="XM_041338214.1"/>
</dbReference>
<comment type="caution">
    <text evidence="2">The sequence shown here is derived from an EMBL/GenBank/DDBJ whole genome shotgun (WGS) entry which is preliminary data.</text>
</comment>
<feature type="compositionally biased region" description="Basic and acidic residues" evidence="1">
    <location>
        <begin position="604"/>
        <end position="618"/>
    </location>
</feature>
<dbReference type="GeneID" id="64632230"/>
<evidence type="ECO:0000256" key="1">
    <source>
        <dbReference type="SAM" id="MobiDB-lite"/>
    </source>
</evidence>
<sequence length="815" mass="91731">MDYDYGNDAIDDNMAPGVSGNVDEVYRDYHLELDGRICDAASNFVPTDTIPPPLTLKQPGDWMPYHKFLYKKVQMSAGDIDKLMHLWGLGLAQHGDTPPFADHRDLYSTIDEMPIGDVTWQSFLMKYGADADPASDLTLWMDTTYTTWFHDPHTIICNMLGNPDFKNEMDYALYHEWKGQGESATRQWHNVMSGDWAWDQADEIAKDPAMHGSMFVPVILRSDKTTVSVAMGQNDYYPLYASIGNIHNNVCCAHHNVVAIIGFLAIPKTTKKHSDDLCFRKFKKQLFHSSLSWILSSLKPAMSVPEVVQFGDRHFRCVVYGLSPYIADYPEQLVLGCVVQNWCTKCFAYPDNLDSSEGGLRSREVVDILCDEVDAGVLWEEWGVISDVVLLAPDILHQVIKGAFKDHLVAWVEKYLKKEHGKTCAKAILDDIDHRIAAAPPFAGLHRFPQGHGFSQWTGDNSKALMKVYLPDTLLQLSDCLGHFHRYRQIFQDTSIQFNRFSLPRQHTLCHYSMLIHLFGAPNGICSSITESKHIKAIKEPWCHSSKFNALGQMLLTNHLTAATTATAAAAVDDDDDDDGTNDHHDGDDDSGEDIQINPADQADSERPHLDKPGDGIIEEPRAQCNVKLAHTHSDELHILDLPHLVRLFLFDQLLADDMHTSDTGRIKIFNSAAASFYAPSDPSGVGPAHNNTVLVNTASEDGINGMDVSHVLCFFSFQHSRETFPCTLIHWFKLIANEPNPDTGMWMVRPSFHADSSQELSIIHIDTIIHACHLLPIFDSDFASDNLTLHNILDIWPSFYVNRFIDHHVFEIAY</sequence>
<protein>
    <submittedName>
        <fullName evidence="2">Uncharacterized protein</fullName>
    </submittedName>
</protein>
<organism evidence="2 3">
    <name type="scientific">Suillus subaureus</name>
    <dbReference type="NCBI Taxonomy" id="48587"/>
    <lineage>
        <taxon>Eukaryota</taxon>
        <taxon>Fungi</taxon>
        <taxon>Dikarya</taxon>
        <taxon>Basidiomycota</taxon>
        <taxon>Agaricomycotina</taxon>
        <taxon>Agaricomycetes</taxon>
        <taxon>Agaricomycetidae</taxon>
        <taxon>Boletales</taxon>
        <taxon>Suillineae</taxon>
        <taxon>Suillaceae</taxon>
        <taxon>Suillus</taxon>
    </lineage>
</organism>
<name>A0A9P7EDW7_9AGAM</name>
<gene>
    <name evidence="2" type="ORF">BJ212DRAFT_1446229</name>
</gene>
<dbReference type="EMBL" id="JABBWG010000010">
    <property type="protein sequence ID" value="KAG1819102.1"/>
    <property type="molecule type" value="Genomic_DNA"/>
</dbReference>
<dbReference type="Pfam" id="PF18759">
    <property type="entry name" value="Plavaka"/>
    <property type="match status" value="1"/>
</dbReference>
<dbReference type="AlphaFoldDB" id="A0A9P7EDW7"/>
<accession>A0A9P7EDW7</accession>
<dbReference type="InterPro" id="IPR041078">
    <property type="entry name" value="Plavaka"/>
</dbReference>
<proteinExistence type="predicted"/>